<evidence type="ECO:0000256" key="3">
    <source>
        <dbReference type="SAM" id="Phobius"/>
    </source>
</evidence>
<feature type="region of interest" description="Disordered" evidence="2">
    <location>
        <begin position="164"/>
        <end position="198"/>
    </location>
</feature>
<dbReference type="AlphaFoldDB" id="A0A7I7K2M4"/>
<accession>A0A7I7K2M4</accession>
<proteinExistence type="predicted"/>
<keyword evidence="5" id="KW-1185">Reference proteome</keyword>
<evidence type="ECO:0000256" key="1">
    <source>
        <dbReference type="ARBA" id="ARBA00022729"/>
    </source>
</evidence>
<gene>
    <name evidence="4" type="ORF">MDUV_25910</name>
</gene>
<evidence type="ECO:0000313" key="5">
    <source>
        <dbReference type="Proteomes" id="UP000467006"/>
    </source>
</evidence>
<feature type="transmembrane region" description="Helical" evidence="3">
    <location>
        <begin position="12"/>
        <end position="34"/>
    </location>
</feature>
<dbReference type="KEGG" id="mdu:MDUV_25910"/>
<feature type="transmembrane region" description="Helical" evidence="3">
    <location>
        <begin position="46"/>
        <end position="69"/>
    </location>
</feature>
<organism evidence="4 5">
    <name type="scientific">Mycolicibacterium duvalii</name>
    <dbReference type="NCBI Taxonomy" id="39688"/>
    <lineage>
        <taxon>Bacteria</taxon>
        <taxon>Bacillati</taxon>
        <taxon>Actinomycetota</taxon>
        <taxon>Actinomycetes</taxon>
        <taxon>Mycobacteriales</taxon>
        <taxon>Mycobacteriaceae</taxon>
        <taxon>Mycolicibacterium</taxon>
    </lineage>
</organism>
<evidence type="ECO:0000313" key="4">
    <source>
        <dbReference type="EMBL" id="BBX17731.1"/>
    </source>
</evidence>
<feature type="transmembrane region" description="Helical" evidence="3">
    <location>
        <begin position="128"/>
        <end position="145"/>
    </location>
</feature>
<dbReference type="InterPro" id="IPR019674">
    <property type="entry name" value="Lipoprotein_LpqN/LpqT-like"/>
</dbReference>
<keyword evidence="3" id="KW-0812">Transmembrane</keyword>
<feature type="transmembrane region" description="Helical" evidence="3">
    <location>
        <begin position="89"/>
        <end position="107"/>
    </location>
</feature>
<dbReference type="EMBL" id="AP022563">
    <property type="protein sequence ID" value="BBX17731.1"/>
    <property type="molecule type" value="Genomic_DNA"/>
</dbReference>
<feature type="compositionally biased region" description="Polar residues" evidence="2">
    <location>
        <begin position="174"/>
        <end position="198"/>
    </location>
</feature>
<sequence length="373" mass="39472">MFSVNGFDIEYWGVSTAILGFVSGVALFTLLFFTSTLLDVKWAAPLSLGVFVAGVACLTAAVLTIVRVVSIPEEDLLGVLLGARVGWGLWLLVFSSAVLCVTTFVANRQVIKGVERSETGNWASYWETAAYSAAVLIVISGVVVAQSDGLTSEDLASDRESLTPSRILGDSLDDPTTSRTIKPTRSSTVPRPTATRSPTVTLDDYIAENDLVRTPVLPGDPGAPTIDLPTPQGWVDMGTDAPADAYRALTTRRQGEATSAADPAMIVARVFKLTGGADPARVLRVAPNELRALPNFEGPEVGQSGELSGFEAVTIGGIYVRGGDRRMVAQKTVAIPGTSGLFVLQIDAEGIEEHADALMDGTQAIDDETRIFP</sequence>
<dbReference type="Proteomes" id="UP000467006">
    <property type="component" value="Chromosome"/>
</dbReference>
<dbReference type="Gene3D" id="3.40.1000.10">
    <property type="entry name" value="Mog1/PsbP, alpha/beta/alpha sandwich"/>
    <property type="match status" value="1"/>
</dbReference>
<name>A0A7I7K2M4_9MYCO</name>
<keyword evidence="3" id="KW-0472">Membrane</keyword>
<protein>
    <submittedName>
        <fullName evidence="4">Uncharacterized protein</fullName>
    </submittedName>
</protein>
<dbReference type="Pfam" id="PF10738">
    <property type="entry name" value="Lpp-LpqN"/>
    <property type="match status" value="1"/>
</dbReference>
<reference evidence="4 5" key="1">
    <citation type="journal article" date="2019" name="Emerg. Microbes Infect.">
        <title>Comprehensive subspecies identification of 175 nontuberculous mycobacteria species based on 7547 genomic profiles.</title>
        <authorList>
            <person name="Matsumoto Y."/>
            <person name="Kinjo T."/>
            <person name="Motooka D."/>
            <person name="Nabeya D."/>
            <person name="Jung N."/>
            <person name="Uechi K."/>
            <person name="Horii T."/>
            <person name="Iida T."/>
            <person name="Fujita J."/>
            <person name="Nakamura S."/>
        </authorList>
    </citation>
    <scope>NUCLEOTIDE SEQUENCE [LARGE SCALE GENOMIC DNA]</scope>
    <source>
        <strain evidence="4 5">JCM 6396</strain>
    </source>
</reference>
<keyword evidence="1" id="KW-0732">Signal</keyword>
<keyword evidence="3" id="KW-1133">Transmembrane helix</keyword>
<evidence type="ECO:0000256" key="2">
    <source>
        <dbReference type="SAM" id="MobiDB-lite"/>
    </source>
</evidence>